<dbReference type="AlphaFoldDB" id="A0A4R5MP02"/>
<evidence type="ECO:0000256" key="3">
    <source>
        <dbReference type="ARBA" id="ARBA00011918"/>
    </source>
</evidence>
<evidence type="ECO:0000256" key="7">
    <source>
        <dbReference type="ARBA" id="ARBA00023204"/>
    </source>
</evidence>
<dbReference type="PROSITE" id="PS00374">
    <property type="entry name" value="MGMT"/>
    <property type="match status" value="1"/>
</dbReference>
<keyword evidence="5 11" id="KW-0808">Transferase</keyword>
<evidence type="ECO:0000256" key="1">
    <source>
        <dbReference type="ARBA" id="ARBA00001286"/>
    </source>
</evidence>
<dbReference type="GO" id="GO:0032259">
    <property type="term" value="P:methylation"/>
    <property type="evidence" value="ECO:0007669"/>
    <property type="project" value="UniProtKB-KW"/>
</dbReference>
<keyword evidence="7" id="KW-0234">DNA repair</keyword>
<reference evidence="11 12" key="1">
    <citation type="submission" date="2019-02" db="EMBL/GenBank/DDBJ databases">
        <title>Pedobacter sp. nov., a novel speices isolated from soil of pinguins habitat in Antarcitica.</title>
        <authorList>
            <person name="He R.-H."/>
        </authorList>
    </citation>
    <scope>NUCLEOTIDE SEQUENCE [LARGE SCALE GENOMIC DNA]</scope>
    <source>
        <strain evidence="11 12">E01020</strain>
    </source>
</reference>
<dbReference type="NCBIfam" id="TIGR00589">
    <property type="entry name" value="ogt"/>
    <property type="match status" value="1"/>
</dbReference>
<feature type="domain" description="Methylguanine DNA methyltransferase ribonuclease-like" evidence="10">
    <location>
        <begin position="5"/>
        <end position="66"/>
    </location>
</feature>
<dbReference type="SUPFAM" id="SSF53155">
    <property type="entry name" value="Methylated DNA-protein cysteine methyltransferase domain"/>
    <property type="match status" value="1"/>
</dbReference>
<keyword evidence="6" id="KW-0227">DNA damage</keyword>
<dbReference type="EMBL" id="SJCY01000003">
    <property type="protein sequence ID" value="TDG36859.1"/>
    <property type="molecule type" value="Genomic_DNA"/>
</dbReference>
<evidence type="ECO:0000256" key="4">
    <source>
        <dbReference type="ARBA" id="ARBA00022603"/>
    </source>
</evidence>
<name>A0A4R5MP02_9SPHI</name>
<dbReference type="InterPro" id="IPR036217">
    <property type="entry name" value="MethylDNA_cys_MeTrfase_DNAb"/>
</dbReference>
<evidence type="ECO:0000259" key="10">
    <source>
        <dbReference type="Pfam" id="PF02870"/>
    </source>
</evidence>
<evidence type="ECO:0000256" key="2">
    <source>
        <dbReference type="ARBA" id="ARBA00008711"/>
    </source>
</evidence>
<dbReference type="FunFam" id="1.10.10.10:FF:000214">
    <property type="entry name" value="Methylated-DNA--protein-cysteine methyltransferase"/>
    <property type="match status" value="1"/>
</dbReference>
<keyword evidence="4 11" id="KW-0489">Methyltransferase</keyword>
<accession>A0A4R5MP02</accession>
<dbReference type="RefSeq" id="WP_133261805.1">
    <property type="nucleotide sequence ID" value="NZ_SJCY01000003.1"/>
</dbReference>
<dbReference type="InterPro" id="IPR001497">
    <property type="entry name" value="MethylDNA_cys_MeTrfase_AS"/>
</dbReference>
<dbReference type="InterPro" id="IPR036388">
    <property type="entry name" value="WH-like_DNA-bd_sf"/>
</dbReference>
<dbReference type="PANTHER" id="PTHR10815:SF13">
    <property type="entry name" value="METHYLATED-DNA--PROTEIN-CYSTEINE METHYLTRANSFERASE"/>
    <property type="match status" value="1"/>
</dbReference>
<dbReference type="CDD" id="cd06445">
    <property type="entry name" value="ATase"/>
    <property type="match status" value="1"/>
</dbReference>
<comment type="similarity">
    <text evidence="2">Belongs to the MGMT family.</text>
</comment>
<protein>
    <recommendedName>
        <fullName evidence="3">methylated-DNA--[protein]-cysteine S-methyltransferase</fullName>
        <ecNumber evidence="3">2.1.1.63</ecNumber>
    </recommendedName>
</protein>
<keyword evidence="12" id="KW-1185">Reference proteome</keyword>
<evidence type="ECO:0000256" key="8">
    <source>
        <dbReference type="ARBA" id="ARBA00049348"/>
    </source>
</evidence>
<dbReference type="SUPFAM" id="SSF46767">
    <property type="entry name" value="Methylated DNA-protein cysteine methyltransferase, C-terminal domain"/>
    <property type="match status" value="1"/>
</dbReference>
<evidence type="ECO:0000256" key="6">
    <source>
        <dbReference type="ARBA" id="ARBA00022763"/>
    </source>
</evidence>
<evidence type="ECO:0000259" key="9">
    <source>
        <dbReference type="Pfam" id="PF01035"/>
    </source>
</evidence>
<comment type="caution">
    <text evidence="11">The sequence shown here is derived from an EMBL/GenBank/DDBJ whole genome shotgun (WGS) entry which is preliminary data.</text>
</comment>
<dbReference type="InterPro" id="IPR036631">
    <property type="entry name" value="MGMT_N_sf"/>
</dbReference>
<dbReference type="Gene3D" id="3.30.160.70">
    <property type="entry name" value="Methylated DNA-protein cysteine methyltransferase domain"/>
    <property type="match status" value="1"/>
</dbReference>
<dbReference type="InterPro" id="IPR008332">
    <property type="entry name" value="MethylG_MeTrfase_N"/>
</dbReference>
<dbReference type="OrthoDB" id="9802228at2"/>
<dbReference type="EC" id="2.1.1.63" evidence="3"/>
<dbReference type="Proteomes" id="UP000295668">
    <property type="component" value="Unassembled WGS sequence"/>
</dbReference>
<dbReference type="Pfam" id="PF02870">
    <property type="entry name" value="Methyltransf_1N"/>
    <property type="match status" value="1"/>
</dbReference>
<dbReference type="Pfam" id="PF01035">
    <property type="entry name" value="DNA_binding_1"/>
    <property type="match status" value="1"/>
</dbReference>
<comment type="catalytic activity">
    <reaction evidence="1">
        <text>a 4-O-methyl-thymidine in DNA + L-cysteinyl-[protein] = a thymidine in DNA + S-methyl-L-cysteinyl-[protein]</text>
        <dbReference type="Rhea" id="RHEA:53428"/>
        <dbReference type="Rhea" id="RHEA-COMP:10131"/>
        <dbReference type="Rhea" id="RHEA-COMP:10132"/>
        <dbReference type="Rhea" id="RHEA-COMP:13555"/>
        <dbReference type="Rhea" id="RHEA-COMP:13556"/>
        <dbReference type="ChEBI" id="CHEBI:29950"/>
        <dbReference type="ChEBI" id="CHEBI:82612"/>
        <dbReference type="ChEBI" id="CHEBI:137386"/>
        <dbReference type="ChEBI" id="CHEBI:137387"/>
        <dbReference type="EC" id="2.1.1.63"/>
    </reaction>
</comment>
<proteinExistence type="inferred from homology"/>
<comment type="catalytic activity">
    <reaction evidence="8">
        <text>a 6-O-methyl-2'-deoxyguanosine in DNA + L-cysteinyl-[protein] = S-methyl-L-cysteinyl-[protein] + a 2'-deoxyguanosine in DNA</text>
        <dbReference type="Rhea" id="RHEA:24000"/>
        <dbReference type="Rhea" id="RHEA-COMP:10131"/>
        <dbReference type="Rhea" id="RHEA-COMP:10132"/>
        <dbReference type="Rhea" id="RHEA-COMP:11367"/>
        <dbReference type="Rhea" id="RHEA-COMP:11368"/>
        <dbReference type="ChEBI" id="CHEBI:29950"/>
        <dbReference type="ChEBI" id="CHEBI:82612"/>
        <dbReference type="ChEBI" id="CHEBI:85445"/>
        <dbReference type="ChEBI" id="CHEBI:85448"/>
        <dbReference type="EC" id="2.1.1.63"/>
    </reaction>
</comment>
<dbReference type="GO" id="GO:0006281">
    <property type="term" value="P:DNA repair"/>
    <property type="evidence" value="ECO:0007669"/>
    <property type="project" value="UniProtKB-KW"/>
</dbReference>
<feature type="domain" description="Methylated-DNA-[protein]-cysteine S-methyltransferase DNA binding" evidence="9">
    <location>
        <begin position="72"/>
        <end position="148"/>
    </location>
</feature>
<dbReference type="PANTHER" id="PTHR10815">
    <property type="entry name" value="METHYLATED-DNA--PROTEIN-CYSTEINE METHYLTRANSFERASE"/>
    <property type="match status" value="1"/>
</dbReference>
<evidence type="ECO:0000256" key="5">
    <source>
        <dbReference type="ARBA" id="ARBA00022679"/>
    </source>
</evidence>
<organism evidence="11 12">
    <name type="scientific">Pedobacter changchengzhani</name>
    <dbReference type="NCBI Taxonomy" id="2529274"/>
    <lineage>
        <taxon>Bacteria</taxon>
        <taxon>Pseudomonadati</taxon>
        <taxon>Bacteroidota</taxon>
        <taxon>Sphingobacteriia</taxon>
        <taxon>Sphingobacteriales</taxon>
        <taxon>Sphingobacteriaceae</taxon>
        <taxon>Pedobacter</taxon>
    </lineage>
</organism>
<evidence type="ECO:0000313" key="11">
    <source>
        <dbReference type="EMBL" id="TDG36859.1"/>
    </source>
</evidence>
<dbReference type="GO" id="GO:0003908">
    <property type="term" value="F:methylated-DNA-[protein]-cysteine S-methyltransferase activity"/>
    <property type="evidence" value="ECO:0007669"/>
    <property type="project" value="UniProtKB-EC"/>
</dbReference>
<dbReference type="InterPro" id="IPR014048">
    <property type="entry name" value="MethylDNA_cys_MeTrfase_DNA-bd"/>
</dbReference>
<evidence type="ECO:0000313" key="12">
    <source>
        <dbReference type="Proteomes" id="UP000295668"/>
    </source>
</evidence>
<sequence length="161" mass="18144">MENHYASVVPSPIGDIFIVADDFNVTEITFAEINIDGLKENTITQLAVRQLQAYFKGTLREFSIPTNQSGTEFQREVWDNLLKINYGETISYAKFSAHKPLAIRAIAAANGKNKLAIVLPCHRVIGTNGKLVGYAWGLWRKKWLLQHEIEVSQKGQTELKL</sequence>
<dbReference type="Gene3D" id="1.10.10.10">
    <property type="entry name" value="Winged helix-like DNA-binding domain superfamily/Winged helix DNA-binding domain"/>
    <property type="match status" value="1"/>
</dbReference>
<gene>
    <name evidence="11" type="ORF">EZJ43_06150</name>
</gene>